<evidence type="ECO:0000259" key="2">
    <source>
        <dbReference type="Pfam" id="PF00496"/>
    </source>
</evidence>
<dbReference type="HOGENOM" id="CLU_017028_7_3_2"/>
<reference evidence="3 4" key="1">
    <citation type="journal article" date="2010" name="PLoS ONE">
        <title>The complete genome sequence of Haloferax volcanii DS2, a model archaeon.</title>
        <authorList>
            <person name="Hartman A.L."/>
            <person name="Norais C."/>
            <person name="Badger J.H."/>
            <person name="Delmas S."/>
            <person name="Haldenby S."/>
            <person name="Madupu R."/>
            <person name="Robinson J."/>
            <person name="Khouri H."/>
            <person name="Ren Q."/>
            <person name="Lowe T.M."/>
            <person name="Maupin-Furlow J."/>
            <person name="Pohlschroder M."/>
            <person name="Daniels C."/>
            <person name="Pfeiffer F."/>
            <person name="Allers T."/>
            <person name="Eisen J.A."/>
        </authorList>
    </citation>
    <scope>NUCLEOTIDE SEQUENCE [LARGE SCALE GENOMIC DNA]</scope>
    <source>
        <strain evidence="4">ATCC 29605 / DSM 3757 / JCM 8879 / NBRC 14742 / NCIMB 2012 / VKM B-1768 / DS2</strain>
    </source>
</reference>
<dbReference type="Gene3D" id="3.10.105.10">
    <property type="entry name" value="Dipeptide-binding Protein, Domain 3"/>
    <property type="match status" value="1"/>
</dbReference>
<sequence length="567" mass="62473">MSNKSMPDTDRRKLLKTIAAGATVGPATLLSGCTGGDAKTDVGGSTTEQSEQDTETGSSGGSDATDSLSLRILLDHPFDQFDHNTGWMGPPARDIYQNLVDRDYDMKLQPGMLKSWSFENDNSDLVMTLREGITFHDGSSFDASHVKWFMMDYLMNGSGTSYMVDGVVDDVVIEDTYTARVKLANPAPNLLWNLSSGYAAVPSKGAYEKHGDDYGRSIAVGSGPYKWKTRDGDRHLVLERFEEYDWSPDWIGHEGAGNAKEITYDVITGTASRTAAIETGEADAILTGLPPTKVQSYENNDEITVYRADGRQIRWLGFNLNPEKAGVIAEDLNLRKAISYAIDRKSIVDGLFQGLGQPGVNLLPPTVPSQDISDEYNHSFDLDKSKSLMEDAGWTVNPGGVSTKDGEEASFELLTTNASTARNLATIYQEQASKIGVELKPKVVDEATVQSRIKDGDFETIVEGYTWQNADILDWFFAFDMTPYPAWFGVQEGREEDMRANELIEAGMSAGSWEDRIQKFKKAHEYLMENLVPAAPVHYPEGISAVRSEVEGYEFYTLGTTAETISK</sequence>
<dbReference type="PANTHER" id="PTHR30290">
    <property type="entry name" value="PERIPLASMIC BINDING COMPONENT OF ABC TRANSPORTER"/>
    <property type="match status" value="1"/>
</dbReference>
<dbReference type="Proteomes" id="UP000008243">
    <property type="component" value="Plasmid pHV4"/>
</dbReference>
<proteinExistence type="predicted"/>
<dbReference type="InterPro" id="IPR006311">
    <property type="entry name" value="TAT_signal"/>
</dbReference>
<feature type="domain" description="Solute-binding protein family 5" evidence="2">
    <location>
        <begin position="107"/>
        <end position="471"/>
    </location>
</feature>
<dbReference type="SUPFAM" id="SSF53850">
    <property type="entry name" value="Periplasmic binding protein-like II"/>
    <property type="match status" value="1"/>
</dbReference>
<dbReference type="CDD" id="cd00995">
    <property type="entry name" value="PBP2_NikA_DppA_OppA_like"/>
    <property type="match status" value="1"/>
</dbReference>
<dbReference type="PROSITE" id="PS51318">
    <property type="entry name" value="TAT"/>
    <property type="match status" value="1"/>
</dbReference>
<dbReference type="PaxDb" id="309800-C498_02925"/>
<dbReference type="InterPro" id="IPR000914">
    <property type="entry name" value="SBP_5_dom"/>
</dbReference>
<dbReference type="EnsemblBacteria" id="ADE01881">
    <property type="protein sequence ID" value="ADE01881"/>
    <property type="gene ID" value="HVO_A0428"/>
</dbReference>
<evidence type="ECO:0000313" key="3">
    <source>
        <dbReference type="EMBL" id="ADE01881.1"/>
    </source>
</evidence>
<dbReference type="GO" id="GO:0015833">
    <property type="term" value="P:peptide transport"/>
    <property type="evidence" value="ECO:0007669"/>
    <property type="project" value="TreeGrafter"/>
</dbReference>
<gene>
    <name evidence="3" type="primary">dppA9</name>
    <name evidence="3" type="ordered locus">HVO_A0428</name>
</gene>
<dbReference type="PIRSF" id="PIRSF002741">
    <property type="entry name" value="MppA"/>
    <property type="match status" value="1"/>
</dbReference>
<dbReference type="GO" id="GO:0043190">
    <property type="term" value="C:ATP-binding cassette (ABC) transporter complex"/>
    <property type="evidence" value="ECO:0007669"/>
    <property type="project" value="InterPro"/>
</dbReference>
<dbReference type="AlphaFoldDB" id="D4GR92"/>
<dbReference type="GO" id="GO:1904680">
    <property type="term" value="F:peptide transmembrane transporter activity"/>
    <property type="evidence" value="ECO:0007669"/>
    <property type="project" value="TreeGrafter"/>
</dbReference>
<protein>
    <submittedName>
        <fullName evidence="3">ABC-type transport system periplasmic substrate-binding protein (Probable substrate dipeptide/oligopeptide)</fullName>
    </submittedName>
</protein>
<dbReference type="KEGG" id="hvo:HVO_A0428"/>
<geneLocation type="plasmid" evidence="3 4">
    <name>pHV4</name>
</geneLocation>
<dbReference type="GO" id="GO:0042597">
    <property type="term" value="C:periplasmic space"/>
    <property type="evidence" value="ECO:0007669"/>
    <property type="project" value="UniProtKB-ARBA"/>
</dbReference>
<dbReference type="PROSITE" id="PS51257">
    <property type="entry name" value="PROKAR_LIPOPROTEIN"/>
    <property type="match status" value="1"/>
</dbReference>
<dbReference type="Pfam" id="PF00496">
    <property type="entry name" value="SBP_bac_5"/>
    <property type="match status" value="1"/>
</dbReference>
<keyword evidence="3" id="KW-0614">Plasmid</keyword>
<evidence type="ECO:0000313" key="4">
    <source>
        <dbReference type="Proteomes" id="UP000008243"/>
    </source>
</evidence>
<dbReference type="Gene3D" id="3.40.190.10">
    <property type="entry name" value="Periplasmic binding protein-like II"/>
    <property type="match status" value="1"/>
</dbReference>
<evidence type="ECO:0000256" key="1">
    <source>
        <dbReference type="SAM" id="MobiDB-lite"/>
    </source>
</evidence>
<name>D4GR92_HALVD</name>
<dbReference type="EMBL" id="CP001955">
    <property type="protein sequence ID" value="ADE01881.1"/>
    <property type="molecule type" value="Genomic_DNA"/>
</dbReference>
<keyword evidence="4" id="KW-1185">Reference proteome</keyword>
<feature type="compositionally biased region" description="Low complexity" evidence="1">
    <location>
        <begin position="44"/>
        <end position="64"/>
    </location>
</feature>
<dbReference type="InterPro" id="IPR030678">
    <property type="entry name" value="Peptide/Ni-bd"/>
</dbReference>
<organism evidence="3 4">
    <name type="scientific">Haloferax volcanii (strain ATCC 29605 / DSM 3757 / JCM 8879 / NBRC 14742 / NCIMB 2012 / VKM B-1768 / DS2)</name>
    <name type="common">Halobacterium volcanii</name>
    <dbReference type="NCBI Taxonomy" id="309800"/>
    <lineage>
        <taxon>Archaea</taxon>
        <taxon>Methanobacteriati</taxon>
        <taxon>Methanobacteriota</taxon>
        <taxon>Stenosarchaea group</taxon>
        <taxon>Halobacteria</taxon>
        <taxon>Halobacteriales</taxon>
        <taxon>Haloferacaceae</taxon>
        <taxon>Haloferax</taxon>
    </lineage>
</organism>
<feature type="region of interest" description="Disordered" evidence="1">
    <location>
        <begin position="26"/>
        <end position="64"/>
    </location>
</feature>
<dbReference type="InterPro" id="IPR039424">
    <property type="entry name" value="SBP_5"/>
</dbReference>
<accession>D4GR92</accession>
<dbReference type="eggNOG" id="arCOG01534">
    <property type="taxonomic scope" value="Archaea"/>
</dbReference>